<keyword evidence="4" id="KW-1185">Reference proteome</keyword>
<name>A0A7T1T559_9ACTN</name>
<keyword evidence="2" id="KW-0812">Transmembrane</keyword>
<gene>
    <name evidence="3" type="ORF">G4Z16_09380</name>
</gene>
<organism evidence="3 4">
    <name type="scientific">Streptomyces bathyalis</name>
    <dbReference type="NCBI Taxonomy" id="2710756"/>
    <lineage>
        <taxon>Bacteria</taxon>
        <taxon>Bacillati</taxon>
        <taxon>Actinomycetota</taxon>
        <taxon>Actinomycetes</taxon>
        <taxon>Kitasatosporales</taxon>
        <taxon>Streptomycetaceae</taxon>
        <taxon>Streptomyces</taxon>
    </lineage>
</organism>
<evidence type="ECO:0000256" key="1">
    <source>
        <dbReference type="SAM" id="MobiDB-lite"/>
    </source>
</evidence>
<evidence type="ECO:0000313" key="4">
    <source>
        <dbReference type="Proteomes" id="UP000595046"/>
    </source>
</evidence>
<keyword evidence="2" id="KW-0472">Membrane</keyword>
<proteinExistence type="predicted"/>
<dbReference type="RefSeq" id="WP_197350402.1">
    <property type="nucleotide sequence ID" value="NZ_CP048882.1"/>
</dbReference>
<dbReference type="Proteomes" id="UP000595046">
    <property type="component" value="Chromosome"/>
</dbReference>
<dbReference type="AlphaFoldDB" id="A0A7T1T559"/>
<evidence type="ECO:0000313" key="3">
    <source>
        <dbReference type="EMBL" id="QPP06576.1"/>
    </source>
</evidence>
<dbReference type="EMBL" id="CP048882">
    <property type="protein sequence ID" value="QPP06576.1"/>
    <property type="molecule type" value="Genomic_DNA"/>
</dbReference>
<feature type="transmembrane region" description="Helical" evidence="2">
    <location>
        <begin position="12"/>
        <end position="34"/>
    </location>
</feature>
<protein>
    <submittedName>
        <fullName evidence="3">Uncharacterized protein</fullName>
    </submittedName>
</protein>
<keyword evidence="2" id="KW-1133">Transmembrane helix</keyword>
<feature type="region of interest" description="Disordered" evidence="1">
    <location>
        <begin position="134"/>
        <end position="179"/>
    </location>
</feature>
<feature type="transmembrane region" description="Helical" evidence="2">
    <location>
        <begin position="106"/>
        <end position="124"/>
    </location>
</feature>
<sequence>MTSPVRSAGSVACIVLATLSMLAALITAIVALTATSHVSDKLEPTVAQGYYKSVTEYEPFEDSACPYQSGEEPPDQDFWNCIQKDSVAWSAQVAARQADVQAKGNLAIIFGLFGLTFAVCAVALNPRWRSAAQTAAPSKDVPHPGAGEAGVPAQSRPSAGEQRPGTPGDQRPEPPAPPL</sequence>
<reference evidence="4" key="1">
    <citation type="submission" date="2020-02" db="EMBL/GenBank/DDBJ databases">
        <title>Streptomyces sp. ASO4wet.</title>
        <authorList>
            <person name="Risdian C."/>
            <person name="Landwehr W."/>
            <person name="Schupp P."/>
            <person name="Wink J."/>
        </authorList>
    </citation>
    <scope>NUCLEOTIDE SEQUENCE [LARGE SCALE GENOMIC DNA]</scope>
    <source>
        <strain evidence="4">ASO4wet</strain>
    </source>
</reference>
<dbReference type="KEGG" id="sbat:G4Z16_09380"/>
<evidence type="ECO:0000256" key="2">
    <source>
        <dbReference type="SAM" id="Phobius"/>
    </source>
</evidence>
<accession>A0A7T1T559</accession>